<dbReference type="OrthoDB" id="957194at2"/>
<protein>
    <submittedName>
        <fullName evidence="1">Uncharacterized protein</fullName>
    </submittedName>
</protein>
<name>A0A1H6WNB6_9BACT</name>
<dbReference type="Proteomes" id="UP000199532">
    <property type="component" value="Unassembled WGS sequence"/>
</dbReference>
<evidence type="ECO:0000313" key="2">
    <source>
        <dbReference type="Proteomes" id="UP000199532"/>
    </source>
</evidence>
<dbReference type="RefSeq" id="WP_090337587.1">
    <property type="nucleotide sequence ID" value="NZ_FNXY01000005.1"/>
</dbReference>
<dbReference type="EMBL" id="FNXY01000005">
    <property type="protein sequence ID" value="SEJ18388.1"/>
    <property type="molecule type" value="Genomic_DNA"/>
</dbReference>
<organism evidence="1 2">
    <name type="scientific">Dyadobacter koreensis</name>
    <dbReference type="NCBI Taxonomy" id="408657"/>
    <lineage>
        <taxon>Bacteria</taxon>
        <taxon>Pseudomonadati</taxon>
        <taxon>Bacteroidota</taxon>
        <taxon>Cytophagia</taxon>
        <taxon>Cytophagales</taxon>
        <taxon>Spirosomataceae</taxon>
        <taxon>Dyadobacter</taxon>
    </lineage>
</organism>
<dbReference type="STRING" id="408657.SAMN04487995_3657"/>
<proteinExistence type="predicted"/>
<reference evidence="1 2" key="1">
    <citation type="submission" date="2016-10" db="EMBL/GenBank/DDBJ databases">
        <authorList>
            <person name="de Groot N.N."/>
        </authorList>
    </citation>
    <scope>NUCLEOTIDE SEQUENCE [LARGE SCALE GENOMIC DNA]</scope>
    <source>
        <strain evidence="1 2">DSM 19938</strain>
    </source>
</reference>
<accession>A0A1H6WNB6</accession>
<keyword evidence="2" id="KW-1185">Reference proteome</keyword>
<sequence length="117" mass="13416">MDTNIEILGDQEETLGTAEDLREEIAVEVVQHEVVGSHVKIEFETSKGLCTGYYFVNELGHEELNMEPDSVIILTNLFPDYFGAYINSLNRDWVDIDLSVKYNGCPEYKIYNRHVVL</sequence>
<evidence type="ECO:0000313" key="1">
    <source>
        <dbReference type="EMBL" id="SEJ18388.1"/>
    </source>
</evidence>
<dbReference type="AlphaFoldDB" id="A0A1H6WNB6"/>
<gene>
    <name evidence="1" type="ORF">SAMN04487995_3657</name>
</gene>